<evidence type="ECO:0000313" key="4">
    <source>
        <dbReference type="Proteomes" id="UP000550501"/>
    </source>
</evidence>
<organism evidence="3 4">
    <name type="scientific">Mycolicibacterium iranicum</name>
    <name type="common">Mycobacterium iranicum</name>
    <dbReference type="NCBI Taxonomy" id="912594"/>
    <lineage>
        <taxon>Bacteria</taxon>
        <taxon>Bacillati</taxon>
        <taxon>Actinomycetota</taxon>
        <taxon>Actinomycetes</taxon>
        <taxon>Mycobacteriales</taxon>
        <taxon>Mycobacteriaceae</taxon>
        <taxon>Mycolicibacterium</taxon>
    </lineage>
</organism>
<evidence type="ECO:0000256" key="1">
    <source>
        <dbReference type="SAM" id="MobiDB-lite"/>
    </source>
</evidence>
<comment type="caution">
    <text evidence="3">The sequence shown here is derived from an EMBL/GenBank/DDBJ whole genome shotgun (WGS) entry which is preliminary data.</text>
</comment>
<dbReference type="RefSeq" id="WP_396888383.1">
    <property type="nucleotide sequence ID" value="NZ_JACHVU010000001.1"/>
</dbReference>
<keyword evidence="3" id="KW-0012">Acyltransferase</keyword>
<dbReference type="Pfam" id="PF01553">
    <property type="entry name" value="Acyltransferase"/>
    <property type="match status" value="1"/>
</dbReference>
<dbReference type="Proteomes" id="UP000550501">
    <property type="component" value="Unassembled WGS sequence"/>
</dbReference>
<dbReference type="GO" id="GO:0016746">
    <property type="term" value="F:acyltransferase activity"/>
    <property type="evidence" value="ECO:0007669"/>
    <property type="project" value="UniProtKB-KW"/>
</dbReference>
<keyword evidence="4" id="KW-1185">Reference proteome</keyword>
<accession>A0A839Q431</accession>
<reference evidence="3 4" key="1">
    <citation type="submission" date="2020-08" db="EMBL/GenBank/DDBJ databases">
        <title>The Agave Microbiome: Exploring the role of microbial communities in plant adaptations to desert environments.</title>
        <authorList>
            <person name="Partida-Martinez L.P."/>
        </authorList>
    </citation>
    <scope>NUCLEOTIDE SEQUENCE [LARGE SCALE GENOMIC DNA]</scope>
    <source>
        <strain evidence="3 4">AT2.18</strain>
    </source>
</reference>
<dbReference type="EMBL" id="JACHVU010000001">
    <property type="protein sequence ID" value="MBB2989135.1"/>
    <property type="molecule type" value="Genomic_DNA"/>
</dbReference>
<sequence length="206" mass="22988">MRVLGNHAHFKLPRWRDLLSAVGVVPGTPATAEELMRRGETILVFPGGGREVAKRKGEKYQLLWENRMGFARLAVKHGYPIVPFATVGAEDSLDVVVDTDNALWAPARRLFERVSGSPDLFPIVRGIGPTPIPRPERQYYWFGEPIATDDIATTDDRAVSEVRDRTKTAIEGGISFLLDEQRADPQRSVAARLFGPERRTTRPRSG</sequence>
<protein>
    <submittedName>
        <fullName evidence="3">1-acyl-sn-glycerol-3-phosphate acyltransferase</fullName>
    </submittedName>
</protein>
<gene>
    <name evidence="3" type="ORF">FHR72_000592</name>
</gene>
<evidence type="ECO:0000259" key="2">
    <source>
        <dbReference type="Pfam" id="PF01553"/>
    </source>
</evidence>
<dbReference type="AlphaFoldDB" id="A0A839Q431"/>
<dbReference type="PANTHER" id="PTHR22753">
    <property type="entry name" value="TRANSMEMBRANE PROTEIN 68"/>
    <property type="match status" value="1"/>
</dbReference>
<dbReference type="PANTHER" id="PTHR22753:SF14">
    <property type="entry name" value="MONOACYLGLYCEROL_DIACYLGLYCEROL O-ACYLTRANSFERASE"/>
    <property type="match status" value="1"/>
</dbReference>
<dbReference type="GO" id="GO:0016020">
    <property type="term" value="C:membrane"/>
    <property type="evidence" value="ECO:0007669"/>
    <property type="project" value="TreeGrafter"/>
</dbReference>
<dbReference type="CDD" id="cd07987">
    <property type="entry name" value="LPLAT_MGAT-like"/>
    <property type="match status" value="1"/>
</dbReference>
<dbReference type="SUPFAM" id="SSF69593">
    <property type="entry name" value="Glycerol-3-phosphate (1)-acyltransferase"/>
    <property type="match status" value="1"/>
</dbReference>
<keyword evidence="3" id="KW-0808">Transferase</keyword>
<name>A0A839Q431_MYCIR</name>
<evidence type="ECO:0000313" key="3">
    <source>
        <dbReference type="EMBL" id="MBB2989135.1"/>
    </source>
</evidence>
<dbReference type="InterPro" id="IPR002123">
    <property type="entry name" value="Plipid/glycerol_acylTrfase"/>
</dbReference>
<feature type="region of interest" description="Disordered" evidence="1">
    <location>
        <begin position="187"/>
        <end position="206"/>
    </location>
</feature>
<feature type="domain" description="Phospholipid/glycerol acyltransferase" evidence="2">
    <location>
        <begin position="2"/>
        <end position="85"/>
    </location>
</feature>
<proteinExistence type="predicted"/>